<dbReference type="SUPFAM" id="SSF53335">
    <property type="entry name" value="S-adenosyl-L-methionine-dependent methyltransferases"/>
    <property type="match status" value="1"/>
</dbReference>
<sequence length="210" mass="22954">MSLSETTLSYIETIKGFMDPEEGRALHDMALSVLSDFPYALSVEIGSYCGKSTIYIGDAVRQRSGLLVSVDHHYGSEENQPGEAYFDPDLADAETGGMSSLVVFRRTIRGANLEDVVVPVVAPSRMASQVVNGDIGFLFIDGGHSMPAALDDYRLWATRVMTGGVLAIHDVFPNPEDGGRPPYEIYKLAMASGLFEELKGVKSLRFLRRL</sequence>
<dbReference type="Proteomes" id="UP000252132">
    <property type="component" value="Unassembled WGS sequence"/>
</dbReference>
<protein>
    <submittedName>
        <fullName evidence="1">Class I SAM-dependent methyltransferase</fullName>
    </submittedName>
</protein>
<dbReference type="InterPro" id="IPR029063">
    <property type="entry name" value="SAM-dependent_MTases_sf"/>
</dbReference>
<accession>A0A368DVT0</accession>
<dbReference type="Pfam" id="PF13578">
    <property type="entry name" value="Methyltransf_24"/>
    <property type="match status" value="1"/>
</dbReference>
<organism evidence="1 2">
    <name type="scientific">PS1 clade bacterium</name>
    <dbReference type="NCBI Taxonomy" id="2175152"/>
    <lineage>
        <taxon>Bacteria</taxon>
        <taxon>Pseudomonadati</taxon>
        <taxon>Pseudomonadota</taxon>
        <taxon>Alphaproteobacteria</taxon>
        <taxon>PS1 clade</taxon>
    </lineage>
</organism>
<reference evidence="1 2" key="1">
    <citation type="journal article" date="2018" name="Microbiome">
        <title>Fine metagenomic profile of the Mediterranean stratified and mixed water columns revealed by assembly and recruitment.</title>
        <authorList>
            <person name="Haro-Moreno J.M."/>
            <person name="Lopez-Perez M."/>
            <person name="De La Torre J.R."/>
            <person name="Picazo A."/>
            <person name="Camacho A."/>
            <person name="Rodriguez-Valera F."/>
        </authorList>
    </citation>
    <scope>NUCLEOTIDE SEQUENCE [LARGE SCALE GENOMIC DNA]</scope>
    <source>
        <strain evidence="1">MED-G55</strain>
    </source>
</reference>
<name>A0A368DVT0_9PROT</name>
<dbReference type="Gene3D" id="3.40.50.150">
    <property type="entry name" value="Vaccinia Virus protein VP39"/>
    <property type="match status" value="1"/>
</dbReference>
<evidence type="ECO:0000313" key="2">
    <source>
        <dbReference type="Proteomes" id="UP000252132"/>
    </source>
</evidence>
<evidence type="ECO:0000313" key="1">
    <source>
        <dbReference type="EMBL" id="RCL75373.1"/>
    </source>
</evidence>
<dbReference type="EMBL" id="QOQF01000034">
    <property type="protein sequence ID" value="RCL75373.1"/>
    <property type="molecule type" value="Genomic_DNA"/>
</dbReference>
<gene>
    <name evidence="1" type="ORF">DBW69_06360</name>
</gene>
<keyword evidence="1" id="KW-0808">Transferase</keyword>
<keyword evidence="1" id="KW-0489">Methyltransferase</keyword>
<dbReference type="GO" id="GO:0032259">
    <property type="term" value="P:methylation"/>
    <property type="evidence" value="ECO:0007669"/>
    <property type="project" value="UniProtKB-KW"/>
</dbReference>
<dbReference type="GO" id="GO:0008168">
    <property type="term" value="F:methyltransferase activity"/>
    <property type="evidence" value="ECO:0007669"/>
    <property type="project" value="UniProtKB-KW"/>
</dbReference>
<proteinExistence type="predicted"/>
<dbReference type="AlphaFoldDB" id="A0A368DVT0"/>
<comment type="caution">
    <text evidence="1">The sequence shown here is derived from an EMBL/GenBank/DDBJ whole genome shotgun (WGS) entry which is preliminary data.</text>
</comment>